<reference evidence="3 4" key="1">
    <citation type="submission" date="2016-10" db="EMBL/GenBank/DDBJ databases">
        <authorList>
            <person name="de Groot N.N."/>
        </authorList>
    </citation>
    <scope>NUCLEOTIDE SEQUENCE [LARGE SCALE GENOMIC DNA]</scope>
    <source>
        <strain evidence="3 4">SR12</strain>
    </source>
</reference>
<feature type="chain" id="PRO_5011473521" description="Secreted protein" evidence="2">
    <location>
        <begin position="26"/>
        <end position="98"/>
    </location>
</feature>
<evidence type="ECO:0008006" key="5">
    <source>
        <dbReference type="Google" id="ProtNLM"/>
    </source>
</evidence>
<keyword evidence="2" id="KW-0732">Signal</keyword>
<feature type="compositionally biased region" description="Gly residues" evidence="1">
    <location>
        <begin position="65"/>
        <end position="81"/>
    </location>
</feature>
<proteinExistence type="predicted"/>
<dbReference type="EMBL" id="FNRK01000025">
    <property type="protein sequence ID" value="SEA72958.1"/>
    <property type="molecule type" value="Genomic_DNA"/>
</dbReference>
<gene>
    <name evidence="3" type="ORF">SAMN04515656_12519</name>
</gene>
<dbReference type="STRING" id="81409.SAMN04515656_12519"/>
<keyword evidence="4" id="KW-1185">Reference proteome</keyword>
<organism evidence="3 4">
    <name type="scientific">Eubacterium aggregans</name>
    <dbReference type="NCBI Taxonomy" id="81409"/>
    <lineage>
        <taxon>Bacteria</taxon>
        <taxon>Bacillati</taxon>
        <taxon>Bacillota</taxon>
        <taxon>Clostridia</taxon>
        <taxon>Eubacteriales</taxon>
        <taxon>Eubacteriaceae</taxon>
        <taxon>Eubacterium</taxon>
    </lineage>
</organism>
<dbReference type="AlphaFoldDB" id="A0A1H4DK95"/>
<dbReference type="Proteomes" id="UP000199394">
    <property type="component" value="Unassembled WGS sequence"/>
</dbReference>
<accession>A0A1H4DK95</accession>
<dbReference type="RefSeq" id="WP_090309041.1">
    <property type="nucleotide sequence ID" value="NZ_FNRK01000025.1"/>
</dbReference>
<feature type="region of interest" description="Disordered" evidence="1">
    <location>
        <begin position="60"/>
        <end position="98"/>
    </location>
</feature>
<protein>
    <recommendedName>
        <fullName evidence="5">Secreted protein</fullName>
    </recommendedName>
</protein>
<sequence>MLKGKVMGAVVTTALLGLMGTTALAAGNGFGAGNGAGNGAANAGANAAGCTQTQCTQENCDGTQNGEGGGHHNGNGNGSETGGHERLRDGSGSGNCQR</sequence>
<evidence type="ECO:0000256" key="2">
    <source>
        <dbReference type="SAM" id="SignalP"/>
    </source>
</evidence>
<evidence type="ECO:0000256" key="1">
    <source>
        <dbReference type="SAM" id="MobiDB-lite"/>
    </source>
</evidence>
<name>A0A1H4DK95_9FIRM</name>
<feature type="signal peptide" evidence="2">
    <location>
        <begin position="1"/>
        <end position="25"/>
    </location>
</feature>
<evidence type="ECO:0000313" key="4">
    <source>
        <dbReference type="Proteomes" id="UP000199394"/>
    </source>
</evidence>
<evidence type="ECO:0000313" key="3">
    <source>
        <dbReference type="EMBL" id="SEA72958.1"/>
    </source>
</evidence>